<name>A0A225UMC1_9STRA</name>
<keyword evidence="2" id="KW-1185">Reference proteome</keyword>
<organism evidence="1 2">
    <name type="scientific">Phytophthora megakarya</name>
    <dbReference type="NCBI Taxonomy" id="4795"/>
    <lineage>
        <taxon>Eukaryota</taxon>
        <taxon>Sar</taxon>
        <taxon>Stramenopiles</taxon>
        <taxon>Oomycota</taxon>
        <taxon>Peronosporomycetes</taxon>
        <taxon>Peronosporales</taxon>
        <taxon>Peronosporaceae</taxon>
        <taxon>Phytophthora</taxon>
    </lineage>
</organism>
<feature type="non-terminal residue" evidence="1">
    <location>
        <position position="1"/>
    </location>
</feature>
<evidence type="ECO:0000313" key="1">
    <source>
        <dbReference type="EMBL" id="OWY94098.1"/>
    </source>
</evidence>
<dbReference type="OrthoDB" id="102151at2759"/>
<gene>
    <name evidence="1" type="ORF">PHMEG_00036270</name>
</gene>
<evidence type="ECO:0000313" key="2">
    <source>
        <dbReference type="Proteomes" id="UP000198211"/>
    </source>
</evidence>
<dbReference type="EMBL" id="NBNE01014924">
    <property type="protein sequence ID" value="OWY94098.1"/>
    <property type="molecule type" value="Genomic_DNA"/>
</dbReference>
<protein>
    <submittedName>
        <fullName evidence="1">Uncharacterized protein</fullName>
    </submittedName>
</protein>
<comment type="caution">
    <text evidence="1">The sequence shown here is derived from an EMBL/GenBank/DDBJ whole genome shotgun (WGS) entry which is preliminary data.</text>
</comment>
<dbReference type="AlphaFoldDB" id="A0A225UMC1"/>
<accession>A0A225UMC1</accession>
<reference evidence="2" key="1">
    <citation type="submission" date="2017-03" db="EMBL/GenBank/DDBJ databases">
        <title>Phytopthora megakarya and P. palmivora, two closely related causual agents of cacao black pod achieved similar genome size and gene model numbers by different mechanisms.</title>
        <authorList>
            <person name="Ali S."/>
            <person name="Shao J."/>
            <person name="Larry D.J."/>
            <person name="Kronmiller B."/>
            <person name="Shen D."/>
            <person name="Strem M.D."/>
            <person name="Melnick R.L."/>
            <person name="Guiltinan M.J."/>
            <person name="Tyler B.M."/>
            <person name="Meinhardt L.W."/>
            <person name="Bailey B.A."/>
        </authorList>
    </citation>
    <scope>NUCLEOTIDE SEQUENCE [LARGE SCALE GENOMIC DNA]</scope>
    <source>
        <strain evidence="2">zdho120</strain>
    </source>
</reference>
<sequence>LFFEAGFQFNKAVPEWFRTHAVNVGLDQIRFVRETIQCLFAVEFIEWKKLTTGVFCEVTPGLEPEPTAMKSEALGDSPMTDAEASLLGAEFSSRFRLTGREGFCGVIVRWRA</sequence>
<dbReference type="Proteomes" id="UP000198211">
    <property type="component" value="Unassembled WGS sequence"/>
</dbReference>
<proteinExistence type="predicted"/>